<dbReference type="Gene3D" id="2.60.120.10">
    <property type="entry name" value="Jelly Rolls"/>
    <property type="match status" value="4"/>
</dbReference>
<proteinExistence type="inferred from homology"/>
<evidence type="ECO:0000259" key="4">
    <source>
        <dbReference type="Pfam" id="PF05726"/>
    </source>
</evidence>
<dbReference type="InterPro" id="IPR014710">
    <property type="entry name" value="RmlC-like_jellyroll"/>
</dbReference>
<reference evidence="5 6" key="1">
    <citation type="submission" date="2021-05" db="EMBL/GenBank/DDBJ databases">
        <title>Genome Assembly of Synthetic Allotetraploid Brassica napus Reveals Homoeologous Exchanges between Subgenomes.</title>
        <authorList>
            <person name="Davis J.T."/>
        </authorList>
    </citation>
    <scope>NUCLEOTIDE SEQUENCE [LARGE SCALE GENOMIC DNA]</scope>
    <source>
        <strain evidence="6">cv. Da-Ae</strain>
        <tissue evidence="5">Seedling</tissue>
    </source>
</reference>
<name>A0ABQ8C5N7_BRANA</name>
<feature type="domain" description="Pirin N-terminal" evidence="3">
    <location>
        <begin position="274"/>
        <end position="354"/>
    </location>
</feature>
<dbReference type="CDD" id="cd02909">
    <property type="entry name" value="cupin_pirin_N"/>
    <property type="match status" value="2"/>
</dbReference>
<accession>A0ABQ8C5N7</accession>
<dbReference type="SUPFAM" id="SSF51182">
    <property type="entry name" value="RmlC-like cupins"/>
    <property type="match status" value="2"/>
</dbReference>
<dbReference type="InterPro" id="IPR011051">
    <property type="entry name" value="RmlC_Cupin_sf"/>
</dbReference>
<dbReference type="Proteomes" id="UP000824890">
    <property type="component" value="Unassembled WGS sequence"/>
</dbReference>
<dbReference type="InterPro" id="IPR012093">
    <property type="entry name" value="Pirin"/>
</dbReference>
<dbReference type="EMBL" id="JAGKQM010000009">
    <property type="protein sequence ID" value="KAH0912386.1"/>
    <property type="molecule type" value="Genomic_DNA"/>
</dbReference>
<dbReference type="Pfam" id="PF05726">
    <property type="entry name" value="Pirin_C"/>
    <property type="match status" value="2"/>
</dbReference>
<evidence type="ECO:0000313" key="6">
    <source>
        <dbReference type="Proteomes" id="UP000824890"/>
    </source>
</evidence>
<sequence length="524" mass="57918">MLDTPGVIGPLRAAISLTAGFADHPHRGFESVTYMLKGGIIHKYLKGNESTIKAGDVQWMTAGRGIIHSEFPEEEVNNGLQLWINLPSIHRMIEPKNLELSSLEIPRAEKDGVEVKVIAGDSLGIKSPYYTTTPIMFLDFTLKPGSQTHQTVPESWTAFAYILEGDDGVFGSLKSLAIQAHHVVVFGPGDLVSVWNKSTSRALRFLLIAGEPIGEPLVQCGPFVMSSQDEIDMAFEDYRNAKNGQVVKKIFANFENSNDGVIRQGITKSDHELLDPFVSLAEFSVSPPGGFRDHPHRGFESVTYMLEGGLIHQDFNGNKGKVHEGDVLWTTAGRGIIHSEMPKEHTNIGLQLWVNLPSSDKMIDPANVEISNSEMPVAYEEGVEVKVIAGVSMGVQSPFYTRIPMMFLDITLQPRSQTHQTIPESWTAFAYVLDGNEGVFGSSDSYAVQAHTLVVFGTGDEVSVWNTSNYRPLRFLLIAGEPIGESVVQHGPFVMNTQAEIDRTIWDYRNGQNGFEMAKHWRSD</sequence>
<evidence type="ECO:0000313" key="5">
    <source>
        <dbReference type="EMBL" id="KAH0912386.1"/>
    </source>
</evidence>
<dbReference type="CDD" id="cd02247">
    <property type="entry name" value="cupin_pirin_C"/>
    <property type="match status" value="2"/>
</dbReference>
<feature type="domain" description="Pirin C-terminal" evidence="4">
    <location>
        <begin position="408"/>
        <end position="514"/>
    </location>
</feature>
<dbReference type="InterPro" id="IPR003829">
    <property type="entry name" value="Pirin_N_dom"/>
</dbReference>
<keyword evidence="6" id="KW-1185">Reference proteome</keyword>
<evidence type="ECO:0000256" key="1">
    <source>
        <dbReference type="ARBA" id="ARBA00008416"/>
    </source>
</evidence>
<dbReference type="Pfam" id="PF02678">
    <property type="entry name" value="Pirin"/>
    <property type="match status" value="2"/>
</dbReference>
<dbReference type="PANTHER" id="PTHR13903:SF20">
    <property type="entry name" value="BNAC08G48910D PROTEIN"/>
    <property type="match status" value="1"/>
</dbReference>
<gene>
    <name evidence="5" type="ORF">HID58_035707</name>
</gene>
<feature type="domain" description="Pirin C-terminal" evidence="4">
    <location>
        <begin position="138"/>
        <end position="244"/>
    </location>
</feature>
<comment type="similarity">
    <text evidence="1 2">Belongs to the pirin family.</text>
</comment>
<comment type="caution">
    <text evidence="5">The sequence shown here is derived from an EMBL/GenBank/DDBJ whole genome shotgun (WGS) entry which is preliminary data.</text>
</comment>
<evidence type="ECO:0000256" key="2">
    <source>
        <dbReference type="RuleBase" id="RU003457"/>
    </source>
</evidence>
<protein>
    <recommendedName>
        <fullName evidence="7">Pirin-like protein</fullName>
    </recommendedName>
</protein>
<feature type="domain" description="Pirin N-terminal" evidence="3">
    <location>
        <begin position="17"/>
        <end position="84"/>
    </location>
</feature>
<evidence type="ECO:0008006" key="7">
    <source>
        <dbReference type="Google" id="ProtNLM"/>
    </source>
</evidence>
<dbReference type="InterPro" id="IPR008778">
    <property type="entry name" value="Pirin_C_dom"/>
</dbReference>
<dbReference type="PANTHER" id="PTHR13903">
    <property type="entry name" value="PIRIN-RELATED"/>
    <property type="match status" value="1"/>
</dbReference>
<organism evidence="5 6">
    <name type="scientific">Brassica napus</name>
    <name type="common">Rape</name>
    <dbReference type="NCBI Taxonomy" id="3708"/>
    <lineage>
        <taxon>Eukaryota</taxon>
        <taxon>Viridiplantae</taxon>
        <taxon>Streptophyta</taxon>
        <taxon>Embryophyta</taxon>
        <taxon>Tracheophyta</taxon>
        <taxon>Spermatophyta</taxon>
        <taxon>Magnoliopsida</taxon>
        <taxon>eudicotyledons</taxon>
        <taxon>Gunneridae</taxon>
        <taxon>Pentapetalae</taxon>
        <taxon>rosids</taxon>
        <taxon>malvids</taxon>
        <taxon>Brassicales</taxon>
        <taxon>Brassicaceae</taxon>
        <taxon>Brassiceae</taxon>
        <taxon>Brassica</taxon>
    </lineage>
</organism>
<evidence type="ECO:0000259" key="3">
    <source>
        <dbReference type="Pfam" id="PF02678"/>
    </source>
</evidence>